<dbReference type="RefSeq" id="WP_159452698.1">
    <property type="nucleotide sequence ID" value="NZ_FWYB01000013.1"/>
</dbReference>
<gene>
    <name evidence="2" type="ORF">SAMN04488101_11334</name>
</gene>
<dbReference type="AlphaFoldDB" id="A0A1W2EK33"/>
<accession>A0A1W2EK33</accession>
<evidence type="ECO:0000256" key="1">
    <source>
        <dbReference type="SAM" id="MobiDB-lite"/>
    </source>
</evidence>
<name>A0A1W2EK33_9SPHI</name>
<feature type="region of interest" description="Disordered" evidence="1">
    <location>
        <begin position="1"/>
        <end position="57"/>
    </location>
</feature>
<feature type="compositionally biased region" description="Basic and acidic residues" evidence="1">
    <location>
        <begin position="25"/>
        <end position="57"/>
    </location>
</feature>
<sequence>MKKQEKPGHDTDKALAKAGSVPPPNKKELKTDEPLSEKDEVKQAEEEQRKRMRSENS</sequence>
<protein>
    <submittedName>
        <fullName evidence="2">Uncharacterized protein</fullName>
    </submittedName>
</protein>
<dbReference type="Proteomes" id="UP000192678">
    <property type="component" value="Unassembled WGS sequence"/>
</dbReference>
<evidence type="ECO:0000313" key="3">
    <source>
        <dbReference type="Proteomes" id="UP000192678"/>
    </source>
</evidence>
<feature type="compositionally biased region" description="Basic and acidic residues" evidence="1">
    <location>
        <begin position="1"/>
        <end position="15"/>
    </location>
</feature>
<dbReference type="STRING" id="475255.SAMN04488101_11334"/>
<dbReference type="EMBL" id="FWYB01000013">
    <property type="protein sequence ID" value="SMD10101.1"/>
    <property type="molecule type" value="Genomic_DNA"/>
</dbReference>
<organism evidence="2 3">
    <name type="scientific">Pedobacter nyackensis</name>
    <dbReference type="NCBI Taxonomy" id="475255"/>
    <lineage>
        <taxon>Bacteria</taxon>
        <taxon>Pseudomonadati</taxon>
        <taxon>Bacteroidota</taxon>
        <taxon>Sphingobacteriia</taxon>
        <taxon>Sphingobacteriales</taxon>
        <taxon>Sphingobacteriaceae</taxon>
        <taxon>Pedobacter</taxon>
    </lineage>
</organism>
<evidence type="ECO:0000313" key="2">
    <source>
        <dbReference type="EMBL" id="SMD10101.1"/>
    </source>
</evidence>
<proteinExistence type="predicted"/>
<keyword evidence="3" id="KW-1185">Reference proteome</keyword>
<dbReference type="OrthoDB" id="772897at2"/>
<reference evidence="2 3" key="1">
    <citation type="submission" date="2017-04" db="EMBL/GenBank/DDBJ databases">
        <authorList>
            <person name="Afonso C.L."/>
            <person name="Miller P.J."/>
            <person name="Scott M.A."/>
            <person name="Spackman E."/>
            <person name="Goraichik I."/>
            <person name="Dimitrov K.M."/>
            <person name="Suarez D.L."/>
            <person name="Swayne D.E."/>
        </authorList>
    </citation>
    <scope>NUCLEOTIDE SEQUENCE [LARGE SCALE GENOMIC DNA]</scope>
    <source>
        <strain evidence="2 3">DSM 19625</strain>
    </source>
</reference>